<organism evidence="2 3">
    <name type="scientific">Rhodococcus erythropolis (strain PR4 / NBRC 100887)</name>
    <dbReference type="NCBI Taxonomy" id="234621"/>
    <lineage>
        <taxon>Bacteria</taxon>
        <taxon>Bacillati</taxon>
        <taxon>Actinomycetota</taxon>
        <taxon>Actinomycetes</taxon>
        <taxon>Mycobacteriales</taxon>
        <taxon>Nocardiaceae</taxon>
        <taxon>Rhodococcus</taxon>
        <taxon>Rhodococcus erythropolis group</taxon>
    </lineage>
</organism>
<name>C0ZM83_RHOE4</name>
<dbReference type="Gene3D" id="1.20.120.450">
    <property type="entry name" value="dinb family like domain"/>
    <property type="match status" value="1"/>
</dbReference>
<dbReference type="Proteomes" id="UP000002204">
    <property type="component" value="Chromosome"/>
</dbReference>
<protein>
    <recommendedName>
        <fullName evidence="1">Mycothiol-dependent maleylpyruvate isomerase metal-binding domain-containing protein</fullName>
    </recommendedName>
</protein>
<dbReference type="AlphaFoldDB" id="C0ZM83"/>
<dbReference type="HOGENOM" id="CLU_051661_1_1_11"/>
<dbReference type="InterPro" id="IPR017517">
    <property type="entry name" value="Maleyloyr_isom"/>
</dbReference>
<dbReference type="NCBIfam" id="TIGR03083">
    <property type="entry name" value="maleylpyruvate isomerase family mycothiol-dependent enzyme"/>
    <property type="match status" value="1"/>
</dbReference>
<sequence length="203" mass="22079">MSEIINHDAPRWRRIAVMTSTEISPAHRYRDLAAGFTARIDAVPADRWDNDSPCEGWTARDVVRHVLDSERDMVKVVGLELAPGPSVDDDPSAAWAAVRDSMQAILDDPAKSTLEYDGHFGRTNLGATVEGFLCFDLVIHGWDLAAATGTDTTMRNTDVEWVSEIAAGLGESIRMSGVCGPEIQVPDNADKATKLLAFLGRKA</sequence>
<dbReference type="SUPFAM" id="SSF109854">
    <property type="entry name" value="DinB/YfiT-like putative metalloenzymes"/>
    <property type="match status" value="1"/>
</dbReference>
<gene>
    <name evidence="2" type="ordered locus">RER_03520</name>
</gene>
<dbReference type="GO" id="GO:0046872">
    <property type="term" value="F:metal ion binding"/>
    <property type="evidence" value="ECO:0007669"/>
    <property type="project" value="InterPro"/>
</dbReference>
<evidence type="ECO:0000259" key="1">
    <source>
        <dbReference type="Pfam" id="PF11716"/>
    </source>
</evidence>
<evidence type="ECO:0000313" key="2">
    <source>
        <dbReference type="EMBL" id="BAH31060.1"/>
    </source>
</evidence>
<dbReference type="InterPro" id="IPR024344">
    <property type="entry name" value="MDMPI_metal-binding"/>
</dbReference>
<proteinExistence type="predicted"/>
<dbReference type="InterPro" id="IPR034660">
    <property type="entry name" value="DinB/YfiT-like"/>
</dbReference>
<dbReference type="NCBIfam" id="TIGR03086">
    <property type="entry name" value="TIGR03086 family metal-binding protein"/>
    <property type="match status" value="1"/>
</dbReference>
<reference evidence="3" key="1">
    <citation type="submission" date="2005-03" db="EMBL/GenBank/DDBJ databases">
        <title>Comparison of the complete genome sequences of Rhodococcus erythropolis PR4 and Rhodococcus opacus B4.</title>
        <authorList>
            <person name="Takarada H."/>
            <person name="Sekine M."/>
            <person name="Hosoyama A."/>
            <person name="Yamada R."/>
            <person name="Fujisawa T."/>
            <person name="Omata S."/>
            <person name="Shimizu A."/>
            <person name="Tsukatani N."/>
            <person name="Tanikawa S."/>
            <person name="Fujita N."/>
            <person name="Harayama S."/>
        </authorList>
    </citation>
    <scope>NUCLEOTIDE SEQUENCE [LARGE SCALE GENOMIC DNA]</scope>
    <source>
        <strain evidence="3">PR4 / NBRC 100887</strain>
    </source>
</reference>
<dbReference type="EMBL" id="AP008957">
    <property type="protein sequence ID" value="BAH31060.1"/>
    <property type="molecule type" value="Genomic_DNA"/>
</dbReference>
<dbReference type="InterPro" id="IPR017520">
    <property type="entry name" value="CHP03086"/>
</dbReference>
<dbReference type="Pfam" id="PF11716">
    <property type="entry name" value="MDMPI_N"/>
    <property type="match status" value="1"/>
</dbReference>
<accession>C0ZM83</accession>
<evidence type="ECO:0000313" key="3">
    <source>
        <dbReference type="Proteomes" id="UP000002204"/>
    </source>
</evidence>
<reference evidence="2 3" key="2">
    <citation type="journal article" date="2006" name="Environ. Microbiol.">
        <title>Sequence analysis of three plasmids harboured in Rhodococcus erythropolis strain PR4.</title>
        <authorList>
            <person name="Sekine M."/>
            <person name="Tanikawa S."/>
            <person name="Omata S."/>
            <person name="Saito M."/>
            <person name="Fujisawa T."/>
            <person name="Tsukatani N."/>
            <person name="Tajima T."/>
            <person name="Sekigawa T."/>
            <person name="Kosugi H."/>
            <person name="Matsuo Y."/>
            <person name="Nishiko R."/>
            <person name="Imamura K."/>
            <person name="Ito M."/>
            <person name="Narita H."/>
            <person name="Tago S."/>
            <person name="Fujita N."/>
            <person name="Harayama S."/>
        </authorList>
    </citation>
    <scope>NUCLEOTIDE SEQUENCE [LARGE SCALE GENOMIC DNA]</scope>
    <source>
        <strain evidence="3">PR4 / NBRC 100887</strain>
    </source>
</reference>
<dbReference type="KEGG" id="rer:RER_03520"/>
<feature type="domain" description="Mycothiol-dependent maleylpyruvate isomerase metal-binding" evidence="1">
    <location>
        <begin position="30"/>
        <end position="145"/>
    </location>
</feature>
<dbReference type="eggNOG" id="COG1576">
    <property type="taxonomic scope" value="Bacteria"/>
</dbReference>